<evidence type="ECO:0000256" key="2">
    <source>
        <dbReference type="ARBA" id="ARBA00022516"/>
    </source>
</evidence>
<dbReference type="InterPro" id="IPR003835">
    <property type="entry name" value="Glyco_trans_19"/>
</dbReference>
<evidence type="ECO:0000256" key="5">
    <source>
        <dbReference type="ARBA" id="ARBA00022679"/>
    </source>
</evidence>
<comment type="caution">
    <text evidence="8">The sequence shown here is derived from an EMBL/GenBank/DDBJ whole genome shotgun (WGS) entry which is preliminary data.</text>
</comment>
<reference evidence="8 9" key="1">
    <citation type="submission" date="2024-09" db="EMBL/GenBank/DDBJ databases">
        <title>Chromosome-scale assembly of Riccia fluitans.</title>
        <authorList>
            <person name="Paukszto L."/>
            <person name="Sawicki J."/>
            <person name="Karawczyk K."/>
            <person name="Piernik-Szablinska J."/>
            <person name="Szczecinska M."/>
            <person name="Mazdziarz M."/>
        </authorList>
    </citation>
    <scope>NUCLEOTIDE SEQUENCE [LARGE SCALE GENOMIC DNA]</scope>
    <source>
        <strain evidence="8">Rf_01</strain>
        <tissue evidence="8">Aerial parts of the thallus</tissue>
    </source>
</reference>
<dbReference type="PANTHER" id="PTHR30372:SF4">
    <property type="entry name" value="LIPID-A-DISACCHARIDE SYNTHASE, MITOCHONDRIAL-RELATED"/>
    <property type="match status" value="1"/>
</dbReference>
<dbReference type="SUPFAM" id="SSF53756">
    <property type="entry name" value="UDP-Glycosyltransferase/glycogen phosphorylase"/>
    <property type="match status" value="1"/>
</dbReference>
<organism evidence="8 9">
    <name type="scientific">Riccia fluitans</name>
    <dbReference type="NCBI Taxonomy" id="41844"/>
    <lineage>
        <taxon>Eukaryota</taxon>
        <taxon>Viridiplantae</taxon>
        <taxon>Streptophyta</taxon>
        <taxon>Embryophyta</taxon>
        <taxon>Marchantiophyta</taxon>
        <taxon>Marchantiopsida</taxon>
        <taxon>Marchantiidae</taxon>
        <taxon>Marchantiales</taxon>
        <taxon>Ricciaceae</taxon>
        <taxon>Riccia</taxon>
    </lineage>
</organism>
<evidence type="ECO:0000256" key="3">
    <source>
        <dbReference type="ARBA" id="ARBA00022556"/>
    </source>
</evidence>
<dbReference type="NCBIfam" id="TIGR00215">
    <property type="entry name" value="lpxB"/>
    <property type="match status" value="1"/>
</dbReference>
<dbReference type="EC" id="2.4.1.182" evidence="1"/>
<keyword evidence="9" id="KW-1185">Reference proteome</keyword>
<proteinExistence type="predicted"/>
<dbReference type="EMBL" id="JBHFFA010000003">
    <property type="protein sequence ID" value="KAL2636182.1"/>
    <property type="molecule type" value="Genomic_DNA"/>
</dbReference>
<dbReference type="GO" id="GO:0009245">
    <property type="term" value="P:lipid A biosynthetic process"/>
    <property type="evidence" value="ECO:0007669"/>
    <property type="project" value="UniProtKB-KW"/>
</dbReference>
<dbReference type="Proteomes" id="UP001605036">
    <property type="component" value="Unassembled WGS sequence"/>
</dbReference>
<dbReference type="GO" id="GO:0008915">
    <property type="term" value="F:lipid-A-disaccharide synthase activity"/>
    <property type="evidence" value="ECO:0007669"/>
    <property type="project" value="UniProtKB-EC"/>
</dbReference>
<accession>A0ABD1YZH8</accession>
<keyword evidence="2" id="KW-0444">Lipid biosynthesis</keyword>
<evidence type="ECO:0000256" key="4">
    <source>
        <dbReference type="ARBA" id="ARBA00022676"/>
    </source>
</evidence>
<keyword evidence="5" id="KW-0808">Transferase</keyword>
<keyword evidence="4" id="KW-0328">Glycosyltransferase</keyword>
<sequence>MRSVRQSTEGARTIKGTSFYQHFLFSQRIERFHFSVVHSARTYFPFKGERGPINIFSRRGVCTCKVFIVAGESSGDAIGSRLMASLRCLSPQPLVFAGVGGPLMEKEGFQSQFPIEDISVMGLVELIPHSLRLWRRLRETITAAIAFKPDLVITVDSKGFSFRVHRGITEAYAAKGCCRPLAVHYVAPSFWAWKGGEDKLKGLSKIVDHVLCILPFEDAVCRASGLGATFVGHPVLEEASVVTTADGKPQNGPFRSSRGVTFRQHYGLETGSTLLSVLPGSRLQEVQRMLPIFGEAVNLLQKSVADLKVAMPTPQCRLVTRRVEELVATWRVPVLVLPAASDTDKYNSFSASSAALCTSGTAVLQAHLACVPCVAAYRAHPLTEYFIRRRTKLKYISLPNILLDSAVIPEALFGSCTAGQIVSYLRPLMENKELQKKQLLTVEKVKNLLTPPVIEMPRCSAVASHSPETSALLRKPSIVAASCILRLLDQRTVKLACRAEA</sequence>
<evidence type="ECO:0000313" key="8">
    <source>
        <dbReference type="EMBL" id="KAL2636182.1"/>
    </source>
</evidence>
<keyword evidence="3" id="KW-0441">Lipid A biosynthesis</keyword>
<gene>
    <name evidence="8" type="ORF">R1flu_007661</name>
</gene>
<name>A0ABD1YZH8_9MARC</name>
<keyword evidence="6" id="KW-0443">Lipid metabolism</keyword>
<dbReference type="Pfam" id="PF02684">
    <property type="entry name" value="LpxB"/>
    <property type="match status" value="1"/>
</dbReference>
<dbReference type="GO" id="GO:0016020">
    <property type="term" value="C:membrane"/>
    <property type="evidence" value="ECO:0007669"/>
    <property type="project" value="GOC"/>
</dbReference>
<dbReference type="AlphaFoldDB" id="A0ABD1YZH8"/>
<dbReference type="PANTHER" id="PTHR30372">
    <property type="entry name" value="LIPID-A-DISACCHARIDE SYNTHASE"/>
    <property type="match status" value="1"/>
</dbReference>
<evidence type="ECO:0000256" key="6">
    <source>
        <dbReference type="ARBA" id="ARBA00023098"/>
    </source>
</evidence>
<protein>
    <recommendedName>
        <fullName evidence="1">lipid-A-disaccharide synthase</fullName>
        <ecNumber evidence="1">2.4.1.182</ecNumber>
    </recommendedName>
</protein>
<evidence type="ECO:0000256" key="1">
    <source>
        <dbReference type="ARBA" id="ARBA00012687"/>
    </source>
</evidence>
<evidence type="ECO:0000256" key="7">
    <source>
        <dbReference type="ARBA" id="ARBA00048975"/>
    </source>
</evidence>
<evidence type="ECO:0000313" key="9">
    <source>
        <dbReference type="Proteomes" id="UP001605036"/>
    </source>
</evidence>
<comment type="catalytic activity">
    <reaction evidence="7">
        <text>a lipid X + a UDP-2-N,3-O-bis[(3R)-3-hydroxyacyl]-alpha-D-glucosamine = a lipid A disaccharide + UDP + H(+)</text>
        <dbReference type="Rhea" id="RHEA:67828"/>
        <dbReference type="ChEBI" id="CHEBI:15378"/>
        <dbReference type="ChEBI" id="CHEBI:58223"/>
        <dbReference type="ChEBI" id="CHEBI:137748"/>
        <dbReference type="ChEBI" id="CHEBI:176338"/>
        <dbReference type="ChEBI" id="CHEBI:176343"/>
        <dbReference type="EC" id="2.4.1.182"/>
    </reaction>
</comment>